<dbReference type="GO" id="GO:0004497">
    <property type="term" value="F:monooxygenase activity"/>
    <property type="evidence" value="ECO:0007669"/>
    <property type="project" value="UniProtKB-ARBA"/>
</dbReference>
<evidence type="ECO:0000313" key="9">
    <source>
        <dbReference type="EMBL" id="PAX53493.1"/>
    </source>
</evidence>
<dbReference type="InterPro" id="IPR005805">
    <property type="entry name" value="Rieske_Fe-S_prot_C"/>
</dbReference>
<evidence type="ECO:0000256" key="6">
    <source>
        <dbReference type="ARBA" id="ARBA00023157"/>
    </source>
</evidence>
<name>A0A2A2TID5_9CYAN</name>
<dbReference type="GO" id="GO:0016020">
    <property type="term" value="C:membrane"/>
    <property type="evidence" value="ECO:0007669"/>
    <property type="project" value="InterPro"/>
</dbReference>
<keyword evidence="5" id="KW-0793">Thylakoid</keyword>
<dbReference type="PRINTS" id="PR00162">
    <property type="entry name" value="RIESKE"/>
</dbReference>
<dbReference type="Pfam" id="PF00355">
    <property type="entry name" value="Rieske"/>
    <property type="match status" value="1"/>
</dbReference>
<dbReference type="EMBL" id="NTFS01000136">
    <property type="protein sequence ID" value="PAX53493.1"/>
    <property type="molecule type" value="Genomic_DNA"/>
</dbReference>
<dbReference type="Proteomes" id="UP000218238">
    <property type="component" value="Unassembled WGS sequence"/>
</dbReference>
<gene>
    <name evidence="9" type="ORF">CK510_13735</name>
</gene>
<evidence type="ECO:0000256" key="1">
    <source>
        <dbReference type="ARBA" id="ARBA00022714"/>
    </source>
</evidence>
<dbReference type="GO" id="GO:0016705">
    <property type="term" value="F:oxidoreductase activity, acting on paired donors, with incorporation or reduction of molecular oxygen"/>
    <property type="evidence" value="ECO:0007669"/>
    <property type="project" value="UniProtKB-ARBA"/>
</dbReference>
<evidence type="ECO:0000256" key="7">
    <source>
        <dbReference type="ARBA" id="ARBA00034078"/>
    </source>
</evidence>
<dbReference type="PROSITE" id="PS51296">
    <property type="entry name" value="RIESKE"/>
    <property type="match status" value="1"/>
</dbReference>
<keyword evidence="4" id="KW-0411">Iron-sulfur</keyword>
<dbReference type="PROSITE" id="PS51257">
    <property type="entry name" value="PROKAR_LIPOPROTEIN"/>
    <property type="match status" value="1"/>
</dbReference>
<evidence type="ECO:0000256" key="5">
    <source>
        <dbReference type="ARBA" id="ARBA00023078"/>
    </source>
</evidence>
<evidence type="ECO:0000256" key="4">
    <source>
        <dbReference type="ARBA" id="ARBA00023014"/>
    </source>
</evidence>
<keyword evidence="2" id="KW-0479">Metal-binding</keyword>
<dbReference type="RefSeq" id="WP_095722236.1">
    <property type="nucleotide sequence ID" value="NZ_NTFS01000136.1"/>
</dbReference>
<dbReference type="SUPFAM" id="SSF50022">
    <property type="entry name" value="ISP domain"/>
    <property type="match status" value="1"/>
</dbReference>
<keyword evidence="6" id="KW-1015">Disulfide bond</keyword>
<reference evidence="9 10" key="1">
    <citation type="submission" date="2017-08" db="EMBL/GenBank/DDBJ databases">
        <title>Draft genome sequence of filamentous cyanobacterium Calothrix elsteri CCALA 953.</title>
        <authorList>
            <person name="Gagunashvili A.N."/>
            <person name="Elster J."/>
            <person name="Andresson O.S."/>
        </authorList>
    </citation>
    <scope>NUCLEOTIDE SEQUENCE [LARGE SCALE GENOMIC DNA]</scope>
    <source>
        <strain evidence="9 10">CCALA 953</strain>
    </source>
</reference>
<keyword evidence="10" id="KW-1185">Reference proteome</keyword>
<evidence type="ECO:0000256" key="3">
    <source>
        <dbReference type="ARBA" id="ARBA00023004"/>
    </source>
</evidence>
<evidence type="ECO:0000313" key="10">
    <source>
        <dbReference type="Proteomes" id="UP000218238"/>
    </source>
</evidence>
<dbReference type="OrthoDB" id="9767869at2"/>
<evidence type="ECO:0000259" key="8">
    <source>
        <dbReference type="PROSITE" id="PS51296"/>
    </source>
</evidence>
<feature type="domain" description="Rieske" evidence="8">
    <location>
        <begin position="39"/>
        <end position="136"/>
    </location>
</feature>
<evidence type="ECO:0000256" key="2">
    <source>
        <dbReference type="ARBA" id="ARBA00022723"/>
    </source>
</evidence>
<comment type="cofactor">
    <cofactor evidence="7">
        <name>[2Fe-2S] cluster</name>
        <dbReference type="ChEBI" id="CHEBI:190135"/>
    </cofactor>
</comment>
<dbReference type="InterPro" id="IPR017941">
    <property type="entry name" value="Rieske_2Fe-2S"/>
</dbReference>
<dbReference type="AlphaFoldDB" id="A0A2A2TID5"/>
<dbReference type="GO" id="GO:0046872">
    <property type="term" value="F:metal ion binding"/>
    <property type="evidence" value="ECO:0007669"/>
    <property type="project" value="UniProtKB-KW"/>
</dbReference>
<comment type="caution">
    <text evidence="9">The sequence shown here is derived from an EMBL/GenBank/DDBJ whole genome shotgun (WGS) entry which is preliminary data.</text>
</comment>
<dbReference type="InterPro" id="IPR014349">
    <property type="entry name" value="Rieske_Fe-S_prot"/>
</dbReference>
<keyword evidence="1" id="KW-0001">2Fe-2S</keyword>
<dbReference type="PANTHER" id="PTHR10134">
    <property type="entry name" value="CYTOCHROME B-C1 COMPLEX SUBUNIT RIESKE, MITOCHONDRIAL"/>
    <property type="match status" value="1"/>
</dbReference>
<accession>A0A2A2TID5</accession>
<sequence length="139" mass="14551">MNRRDFITLFGIGGIASSLPIAIAACSSEKSTTATSSSWQKIGTVAELDKTGQLLNEKSPVGAVLVVGTSKIKNLVAVNPTCTHKGCKVDWKATENKFLCPCHQSTFAADGKVLQGVATKPLATYAVKIEGDGVLVLKS</sequence>
<dbReference type="GO" id="GO:0051537">
    <property type="term" value="F:2 iron, 2 sulfur cluster binding"/>
    <property type="evidence" value="ECO:0007669"/>
    <property type="project" value="UniProtKB-KW"/>
</dbReference>
<dbReference type="Gene3D" id="2.102.10.10">
    <property type="entry name" value="Rieske [2Fe-2S] iron-sulphur domain"/>
    <property type="match status" value="1"/>
</dbReference>
<keyword evidence="3" id="KW-0408">Iron</keyword>
<protein>
    <submittedName>
        <fullName evidence="9">Cytochrome B6</fullName>
    </submittedName>
</protein>
<dbReference type="CDD" id="cd03467">
    <property type="entry name" value="Rieske"/>
    <property type="match status" value="1"/>
</dbReference>
<dbReference type="InterPro" id="IPR036922">
    <property type="entry name" value="Rieske_2Fe-2S_sf"/>
</dbReference>
<organism evidence="9 10">
    <name type="scientific">Brunnivagina elsteri CCALA 953</name>
    <dbReference type="NCBI Taxonomy" id="987040"/>
    <lineage>
        <taxon>Bacteria</taxon>
        <taxon>Bacillati</taxon>
        <taxon>Cyanobacteriota</taxon>
        <taxon>Cyanophyceae</taxon>
        <taxon>Nostocales</taxon>
        <taxon>Calotrichaceae</taxon>
        <taxon>Brunnivagina</taxon>
    </lineage>
</organism>
<proteinExistence type="predicted"/>